<keyword evidence="1" id="KW-0812">Transmembrane</keyword>
<accession>A0A5N7AW26</accession>
<organism evidence="2 3">
    <name type="scientific">Aspergillus bertholletiae</name>
    <dbReference type="NCBI Taxonomy" id="1226010"/>
    <lineage>
        <taxon>Eukaryota</taxon>
        <taxon>Fungi</taxon>
        <taxon>Dikarya</taxon>
        <taxon>Ascomycota</taxon>
        <taxon>Pezizomycotina</taxon>
        <taxon>Eurotiomycetes</taxon>
        <taxon>Eurotiomycetidae</taxon>
        <taxon>Eurotiales</taxon>
        <taxon>Aspergillaceae</taxon>
        <taxon>Aspergillus</taxon>
        <taxon>Aspergillus subgen. Circumdati</taxon>
    </lineage>
</organism>
<evidence type="ECO:0000256" key="1">
    <source>
        <dbReference type="SAM" id="Phobius"/>
    </source>
</evidence>
<protein>
    <submittedName>
        <fullName evidence="2">Uncharacterized protein</fullName>
    </submittedName>
</protein>
<gene>
    <name evidence="2" type="ORF">BDV26DRAFT_272499</name>
</gene>
<sequence length="56" mass="6577">MLFSASDIHLNTYYYLYIPSILMLIMGGFYLLLWSSLGIYWIYIDKSVCDRTLDGI</sequence>
<proteinExistence type="predicted"/>
<dbReference type="EMBL" id="ML736322">
    <property type="protein sequence ID" value="KAE8373229.1"/>
    <property type="molecule type" value="Genomic_DNA"/>
</dbReference>
<evidence type="ECO:0000313" key="2">
    <source>
        <dbReference type="EMBL" id="KAE8373229.1"/>
    </source>
</evidence>
<keyword evidence="3" id="KW-1185">Reference proteome</keyword>
<dbReference type="Proteomes" id="UP000326198">
    <property type="component" value="Unassembled WGS sequence"/>
</dbReference>
<name>A0A5N7AW26_9EURO</name>
<keyword evidence="1" id="KW-1133">Transmembrane helix</keyword>
<evidence type="ECO:0000313" key="3">
    <source>
        <dbReference type="Proteomes" id="UP000326198"/>
    </source>
</evidence>
<keyword evidence="1" id="KW-0472">Membrane</keyword>
<reference evidence="2 3" key="1">
    <citation type="submission" date="2019-04" db="EMBL/GenBank/DDBJ databases">
        <title>Friends and foes A comparative genomics studyof 23 Aspergillus species from section Flavi.</title>
        <authorList>
            <consortium name="DOE Joint Genome Institute"/>
            <person name="Kjaerbolling I."/>
            <person name="Vesth T."/>
            <person name="Frisvad J.C."/>
            <person name="Nybo J.L."/>
            <person name="Theobald S."/>
            <person name="Kildgaard S."/>
            <person name="Isbrandt T."/>
            <person name="Kuo A."/>
            <person name="Sato A."/>
            <person name="Lyhne E.K."/>
            <person name="Kogle M.E."/>
            <person name="Wiebenga A."/>
            <person name="Kun R.S."/>
            <person name="Lubbers R.J."/>
            <person name="Makela M.R."/>
            <person name="Barry K."/>
            <person name="Chovatia M."/>
            <person name="Clum A."/>
            <person name="Daum C."/>
            <person name="Haridas S."/>
            <person name="He G."/>
            <person name="LaButti K."/>
            <person name="Lipzen A."/>
            <person name="Mondo S."/>
            <person name="Riley R."/>
            <person name="Salamov A."/>
            <person name="Simmons B.A."/>
            <person name="Magnuson J.K."/>
            <person name="Henrissat B."/>
            <person name="Mortensen U.H."/>
            <person name="Larsen T.O."/>
            <person name="Devries R.P."/>
            <person name="Grigoriev I.V."/>
            <person name="Machida M."/>
            <person name="Baker S.E."/>
            <person name="Andersen M.R."/>
        </authorList>
    </citation>
    <scope>NUCLEOTIDE SEQUENCE [LARGE SCALE GENOMIC DNA]</scope>
    <source>
        <strain evidence="2 3">IBT 29228</strain>
    </source>
</reference>
<feature type="transmembrane region" description="Helical" evidence="1">
    <location>
        <begin position="20"/>
        <end position="43"/>
    </location>
</feature>
<dbReference type="AlphaFoldDB" id="A0A5N7AW26"/>